<feature type="compositionally biased region" description="Polar residues" evidence="1">
    <location>
        <begin position="16"/>
        <end position="25"/>
    </location>
</feature>
<dbReference type="Proteomes" id="UP001139336">
    <property type="component" value="Unassembled WGS sequence"/>
</dbReference>
<keyword evidence="3" id="KW-1185">Reference proteome</keyword>
<dbReference type="EMBL" id="JAKGSI010000001">
    <property type="protein sequence ID" value="MCF4006221.1"/>
    <property type="molecule type" value="Genomic_DNA"/>
</dbReference>
<gene>
    <name evidence="2" type="ORF">L1O03_03390</name>
</gene>
<accession>A0A9X1QNJ0</accession>
<sequence length="63" mass="7118">MADTDTQWFYDLATGEVSQGKTSGWENRMGPYSSEAEAREALATAARRNEEAEAQDREDEDWS</sequence>
<dbReference type="RefSeq" id="WP_236117990.1">
    <property type="nucleotide sequence ID" value="NZ_JAKGSI010000001.1"/>
</dbReference>
<feature type="region of interest" description="Disordered" evidence="1">
    <location>
        <begin position="15"/>
        <end position="63"/>
    </location>
</feature>
<evidence type="ECO:0000313" key="2">
    <source>
        <dbReference type="EMBL" id="MCF4006221.1"/>
    </source>
</evidence>
<name>A0A9X1QNJ0_9CORY</name>
<organism evidence="2 3">
    <name type="scientific">Corynebacterium uropygiale</name>
    <dbReference type="NCBI Taxonomy" id="1775911"/>
    <lineage>
        <taxon>Bacteria</taxon>
        <taxon>Bacillati</taxon>
        <taxon>Actinomycetota</taxon>
        <taxon>Actinomycetes</taxon>
        <taxon>Mycobacteriales</taxon>
        <taxon>Corynebacteriaceae</taxon>
        <taxon>Corynebacterium</taxon>
    </lineage>
</organism>
<protein>
    <recommendedName>
        <fullName evidence="4">SPOR domain-containing protein</fullName>
    </recommendedName>
</protein>
<reference evidence="2" key="1">
    <citation type="submission" date="2022-01" db="EMBL/GenBank/DDBJ databases">
        <title>Corynebacterium sp. nov isolated from isolated from the feces of the greater white-fronted geese (Anser albifrons) at Poyang Lake, PR China.</title>
        <authorList>
            <person name="Liu Q."/>
        </authorList>
    </citation>
    <scope>NUCLEOTIDE SEQUENCE</scope>
    <source>
        <strain evidence="2">JCM 32435</strain>
    </source>
</reference>
<evidence type="ECO:0000313" key="3">
    <source>
        <dbReference type="Proteomes" id="UP001139336"/>
    </source>
</evidence>
<evidence type="ECO:0000256" key="1">
    <source>
        <dbReference type="SAM" id="MobiDB-lite"/>
    </source>
</evidence>
<comment type="caution">
    <text evidence="2">The sequence shown here is derived from an EMBL/GenBank/DDBJ whole genome shotgun (WGS) entry which is preliminary data.</text>
</comment>
<dbReference type="AlphaFoldDB" id="A0A9X1QNJ0"/>
<proteinExistence type="predicted"/>
<evidence type="ECO:0008006" key="4">
    <source>
        <dbReference type="Google" id="ProtNLM"/>
    </source>
</evidence>